<protein>
    <submittedName>
        <fullName evidence="2">Uncharacterized protein</fullName>
    </submittedName>
</protein>
<feature type="region of interest" description="Disordered" evidence="1">
    <location>
        <begin position="168"/>
        <end position="188"/>
    </location>
</feature>
<evidence type="ECO:0000313" key="2">
    <source>
        <dbReference type="EMBL" id="GEU40008.1"/>
    </source>
</evidence>
<accession>A0A6L2JSD2</accession>
<proteinExistence type="predicted"/>
<reference evidence="2" key="1">
    <citation type="journal article" date="2019" name="Sci. Rep.">
        <title>Draft genome of Tanacetum cinerariifolium, the natural source of mosquito coil.</title>
        <authorList>
            <person name="Yamashiro T."/>
            <person name="Shiraishi A."/>
            <person name="Satake H."/>
            <person name="Nakayama K."/>
        </authorList>
    </citation>
    <scope>NUCLEOTIDE SEQUENCE</scope>
</reference>
<dbReference type="AlphaFoldDB" id="A0A6L2JSD2"/>
<comment type="caution">
    <text evidence="2">The sequence shown here is derived from an EMBL/GenBank/DDBJ whole genome shotgun (WGS) entry which is preliminary data.</text>
</comment>
<name>A0A6L2JSD2_TANCI</name>
<dbReference type="EMBL" id="BKCJ010001246">
    <property type="protein sequence ID" value="GEU40008.1"/>
    <property type="molecule type" value="Genomic_DNA"/>
</dbReference>
<feature type="compositionally biased region" description="Low complexity" evidence="1">
    <location>
        <begin position="169"/>
        <end position="183"/>
    </location>
</feature>
<gene>
    <name evidence="2" type="ORF">Tci_011986</name>
</gene>
<sequence>MADLNAEYHETALLENQKRFYKRSGWVRSVRKHLDESKETCFACGKLDDEGSTKIRVFMAIPEDEPSVGKVDEPFPPLPKLIAPFRTSKSLISLFDLTLNMANLTLDTHVPKKTKPSVKVSHAYVIKKKIEKSPDVPKPCYDKKADSPTEKLFLTLMEEVKGLKRKIEIPSGIPSSSSQPSNSKATKKKTCFRPCPKVVFRDDSSGDTEGYASVNCNGITFTR</sequence>
<organism evidence="2">
    <name type="scientific">Tanacetum cinerariifolium</name>
    <name type="common">Dalmatian daisy</name>
    <name type="synonym">Chrysanthemum cinerariifolium</name>
    <dbReference type="NCBI Taxonomy" id="118510"/>
    <lineage>
        <taxon>Eukaryota</taxon>
        <taxon>Viridiplantae</taxon>
        <taxon>Streptophyta</taxon>
        <taxon>Embryophyta</taxon>
        <taxon>Tracheophyta</taxon>
        <taxon>Spermatophyta</taxon>
        <taxon>Magnoliopsida</taxon>
        <taxon>eudicotyledons</taxon>
        <taxon>Gunneridae</taxon>
        <taxon>Pentapetalae</taxon>
        <taxon>asterids</taxon>
        <taxon>campanulids</taxon>
        <taxon>Asterales</taxon>
        <taxon>Asteraceae</taxon>
        <taxon>Asteroideae</taxon>
        <taxon>Anthemideae</taxon>
        <taxon>Anthemidinae</taxon>
        <taxon>Tanacetum</taxon>
    </lineage>
</organism>
<evidence type="ECO:0000256" key="1">
    <source>
        <dbReference type="SAM" id="MobiDB-lite"/>
    </source>
</evidence>